<comment type="caution">
    <text evidence="4">The sequence shown here is derived from an EMBL/GenBank/DDBJ whole genome shotgun (WGS) entry which is preliminary data.</text>
</comment>
<name>A0A3S3SKZ7_9ACAR</name>
<evidence type="ECO:0000313" key="5">
    <source>
        <dbReference type="Proteomes" id="UP000285301"/>
    </source>
</evidence>
<keyword evidence="1" id="KW-0472">Membrane</keyword>
<feature type="chain" id="PRO_5036344760" evidence="2">
    <location>
        <begin position="22"/>
        <end position="172"/>
    </location>
</feature>
<feature type="transmembrane region" description="Helical" evidence="1">
    <location>
        <begin position="83"/>
        <end position="109"/>
    </location>
</feature>
<protein>
    <submittedName>
        <fullName evidence="4">Uncharacterized protein</fullName>
    </submittedName>
</protein>
<evidence type="ECO:0000256" key="2">
    <source>
        <dbReference type="SAM" id="SignalP"/>
    </source>
</evidence>
<keyword evidence="1" id="KW-0812">Transmembrane</keyword>
<reference evidence="4" key="2">
    <citation type="submission" date="2018-11" db="EMBL/GenBank/DDBJ databases">
        <title>Trombidioid mite genomics.</title>
        <authorList>
            <person name="Dong X."/>
        </authorList>
    </citation>
    <scope>NUCLEOTIDE SEQUENCE</scope>
    <source>
        <strain evidence="4">UoL-WK</strain>
    </source>
</reference>
<evidence type="ECO:0000313" key="3">
    <source>
        <dbReference type="EMBL" id="RWS16623.1"/>
    </source>
</evidence>
<reference evidence="4 5" key="1">
    <citation type="journal article" date="2018" name="Gigascience">
        <title>Genomes of trombidid mites reveal novel predicted allergens and laterally-transferred genes associated with secondary metabolism.</title>
        <authorList>
            <person name="Dong X."/>
            <person name="Chaisiri K."/>
            <person name="Xia D."/>
            <person name="Armstrong S.D."/>
            <person name="Fang Y."/>
            <person name="Donnelly M.J."/>
            <person name="Kadowaki T."/>
            <person name="McGarry J.W."/>
            <person name="Darby A.C."/>
            <person name="Makepeace B.L."/>
        </authorList>
    </citation>
    <scope>NUCLEOTIDE SEQUENCE [LARGE SCALE GENOMIC DNA]</scope>
    <source>
        <strain evidence="4">UoL-WK</strain>
    </source>
</reference>
<accession>A0A3S3SKZ7</accession>
<dbReference type="EMBL" id="NCKU01000200">
    <property type="protein sequence ID" value="RWS16623.1"/>
    <property type="molecule type" value="Genomic_DNA"/>
</dbReference>
<keyword evidence="2" id="KW-0732">Signal</keyword>
<keyword evidence="1" id="KW-1133">Transmembrane helix</keyword>
<feature type="signal peptide" evidence="2">
    <location>
        <begin position="1"/>
        <end position="21"/>
    </location>
</feature>
<organism evidence="4 5">
    <name type="scientific">Dinothrombium tinctorium</name>
    <dbReference type="NCBI Taxonomy" id="1965070"/>
    <lineage>
        <taxon>Eukaryota</taxon>
        <taxon>Metazoa</taxon>
        <taxon>Ecdysozoa</taxon>
        <taxon>Arthropoda</taxon>
        <taxon>Chelicerata</taxon>
        <taxon>Arachnida</taxon>
        <taxon>Acari</taxon>
        <taxon>Acariformes</taxon>
        <taxon>Trombidiformes</taxon>
        <taxon>Prostigmata</taxon>
        <taxon>Anystina</taxon>
        <taxon>Parasitengona</taxon>
        <taxon>Trombidioidea</taxon>
        <taxon>Trombidiidae</taxon>
        <taxon>Dinothrombium</taxon>
    </lineage>
</organism>
<dbReference type="EMBL" id="NCKU01000196">
    <property type="protein sequence ID" value="RWS16637.1"/>
    <property type="molecule type" value="Genomic_DNA"/>
</dbReference>
<evidence type="ECO:0000313" key="4">
    <source>
        <dbReference type="EMBL" id="RWS16637.1"/>
    </source>
</evidence>
<keyword evidence="5" id="KW-1185">Reference proteome</keyword>
<sequence length="172" mass="18999">MGGKCLVIVLVTFWWLVIMRCDSYLTRELLNITNNALKARANFTFSNPYYVDPVDRDPRQWLSGAYGYYSPYTYGGYGTGLDAITIGLALAIGVGILGLPILLICLMMFSGSVQSGLNFVPPTTTTTVAGRKKRSSAQSSISDLINPYVQEKLSTVIENFQKAAERMKLFES</sequence>
<proteinExistence type="predicted"/>
<evidence type="ECO:0000256" key="1">
    <source>
        <dbReference type="SAM" id="Phobius"/>
    </source>
</evidence>
<gene>
    <name evidence="4" type="ORF">B4U79_03167</name>
    <name evidence="3" type="ORF">B4U79_03332</name>
</gene>
<dbReference type="AlphaFoldDB" id="A0A3S3SKZ7"/>
<dbReference type="Proteomes" id="UP000285301">
    <property type="component" value="Unassembled WGS sequence"/>
</dbReference>